<accession>A0AAW9GUI4</accession>
<dbReference type="GO" id="GO:0046872">
    <property type="term" value="F:metal ion binding"/>
    <property type="evidence" value="ECO:0007669"/>
    <property type="project" value="UniProtKB-KW"/>
</dbReference>
<dbReference type="PANTHER" id="PTHR41394:SF8">
    <property type="entry name" value="MAGNESIUM TRANSPORTER MGTE"/>
    <property type="match status" value="1"/>
</dbReference>
<dbReference type="Pfam" id="PF01769">
    <property type="entry name" value="MgtE"/>
    <property type="match status" value="1"/>
</dbReference>
<sequence>MKKILNELLVTQNNLDAEKVLRHPSYDVAQEVKRFPIEDQAILLDKIPVLKSSKILQHLSTEEKYNILIHLSENKAKKLLNLQPIDETVDLLLAVHPEQQAKLMAYLNKTTKQNVKKLMAFKPETAGSLLTSDFIAVRENWSVKMTLEYIRKYSGNVESISYIYVLEDYGYLKGIVSIHELLLAPDEEMLSNIMIQEVISVQAEVNRQEVVKKLLNYNLAALPVTKANNEMIGIITFDDVMNVMEAEATEDIQKLGGSEPLNQSYFEASIWSIFFKRLPWLLLLFVAEAYTGTILKYFKDEIEAVVALAFFVPLLVGTGGNTGTQVVATITRAIGIGEVKFKDIFQVVKKEVTIGMLLGLALGVAGFTRAYMLGVETGVTQVVAITLLFIVIWSSLVAAVLPLILRKFKLDPAVVSGPFITTFVDGTGLVIYFMVAKTLLNF</sequence>
<dbReference type="Gene3D" id="1.25.60.10">
    <property type="entry name" value="MgtE N-terminal domain-like"/>
    <property type="match status" value="1"/>
</dbReference>
<dbReference type="SUPFAM" id="SSF161093">
    <property type="entry name" value="MgtE membrane domain-like"/>
    <property type="match status" value="1"/>
</dbReference>
<comment type="subcellular location">
    <subcellularLocation>
        <location evidence="9">Cell membrane</location>
        <topology evidence="9">Multi-pass membrane protein</topology>
    </subcellularLocation>
    <subcellularLocation>
        <location evidence="1">Membrane</location>
        <topology evidence="1">Multi-pass membrane protein</topology>
    </subcellularLocation>
</comment>
<dbReference type="Gene3D" id="3.10.580.10">
    <property type="entry name" value="CBS-domain"/>
    <property type="match status" value="1"/>
</dbReference>
<keyword evidence="4 9" id="KW-0812">Transmembrane</keyword>
<name>A0AAW9GUI4_BACTU</name>
<dbReference type="InterPro" id="IPR006669">
    <property type="entry name" value="MgtE_transporter"/>
</dbReference>
<dbReference type="PANTHER" id="PTHR41394">
    <property type="entry name" value="MAGNESIUM TRANSPORTER MGTE"/>
    <property type="match status" value="1"/>
</dbReference>
<evidence type="ECO:0000256" key="5">
    <source>
        <dbReference type="ARBA" id="ARBA00022842"/>
    </source>
</evidence>
<dbReference type="SMART" id="SM00116">
    <property type="entry name" value="CBS"/>
    <property type="match status" value="2"/>
</dbReference>
<dbReference type="SMART" id="SM00924">
    <property type="entry name" value="MgtE_N"/>
    <property type="match status" value="1"/>
</dbReference>
<evidence type="ECO:0000259" key="10">
    <source>
        <dbReference type="PROSITE" id="PS51371"/>
    </source>
</evidence>
<feature type="transmembrane region" description="Helical" evidence="9">
    <location>
        <begin position="413"/>
        <end position="435"/>
    </location>
</feature>
<dbReference type="GO" id="GO:0015095">
    <property type="term" value="F:magnesium ion transmembrane transporter activity"/>
    <property type="evidence" value="ECO:0007669"/>
    <property type="project" value="UniProtKB-UniRule"/>
</dbReference>
<comment type="caution">
    <text evidence="11">The sequence shown here is derived from an EMBL/GenBank/DDBJ whole genome shotgun (WGS) entry which is preliminary data.</text>
</comment>
<keyword evidence="9" id="KW-1003">Cell membrane</keyword>
<proteinExistence type="inferred from homology"/>
<dbReference type="InterPro" id="IPR038076">
    <property type="entry name" value="MgtE_N_sf"/>
</dbReference>
<protein>
    <recommendedName>
        <fullName evidence="9">Magnesium transporter MgtE</fullName>
    </recommendedName>
</protein>
<keyword evidence="8" id="KW-0129">CBS domain</keyword>
<feature type="domain" description="CBS" evidence="10">
    <location>
        <begin position="130"/>
        <end position="191"/>
    </location>
</feature>
<evidence type="ECO:0000256" key="8">
    <source>
        <dbReference type="PROSITE-ProRule" id="PRU00703"/>
    </source>
</evidence>
<dbReference type="RefSeq" id="WP_320483737.1">
    <property type="nucleotide sequence ID" value="NZ_JAXCMD010000014.1"/>
</dbReference>
<feature type="transmembrane region" description="Helical" evidence="9">
    <location>
        <begin position="352"/>
        <end position="372"/>
    </location>
</feature>
<reference evidence="11" key="1">
    <citation type="submission" date="2023-11" db="EMBL/GenBank/DDBJ databases">
        <title>Genome Sequence of Bacillus thuringiensis stain BLB 30AF.</title>
        <authorList>
            <person name="Farhat A."/>
        </authorList>
    </citation>
    <scope>NUCLEOTIDE SEQUENCE</scope>
    <source>
        <strain evidence="11">BLB30AF</strain>
    </source>
</reference>
<evidence type="ECO:0000256" key="9">
    <source>
        <dbReference type="RuleBase" id="RU362011"/>
    </source>
</evidence>
<dbReference type="PROSITE" id="PS51371">
    <property type="entry name" value="CBS"/>
    <property type="match status" value="2"/>
</dbReference>
<dbReference type="Gene3D" id="1.10.357.20">
    <property type="entry name" value="SLC41 divalent cation transporters, integral membrane domain"/>
    <property type="match status" value="1"/>
</dbReference>
<organism evidence="11 12">
    <name type="scientific">Bacillus thuringiensis</name>
    <dbReference type="NCBI Taxonomy" id="1428"/>
    <lineage>
        <taxon>Bacteria</taxon>
        <taxon>Bacillati</taxon>
        <taxon>Bacillota</taxon>
        <taxon>Bacilli</taxon>
        <taxon>Bacillales</taxon>
        <taxon>Bacillaceae</taxon>
        <taxon>Bacillus</taxon>
        <taxon>Bacillus cereus group</taxon>
    </lineage>
</organism>
<dbReference type="InterPro" id="IPR046342">
    <property type="entry name" value="CBS_dom_sf"/>
</dbReference>
<dbReference type="InterPro" id="IPR000644">
    <property type="entry name" value="CBS_dom"/>
</dbReference>
<dbReference type="AlphaFoldDB" id="A0AAW9GUI4"/>
<feature type="transmembrane region" description="Helical" evidence="9">
    <location>
        <begin position="304"/>
        <end position="331"/>
    </location>
</feature>
<dbReference type="SUPFAM" id="SSF54631">
    <property type="entry name" value="CBS-domain pair"/>
    <property type="match status" value="1"/>
</dbReference>
<keyword evidence="5 9" id="KW-0460">Magnesium</keyword>
<evidence type="ECO:0000313" key="11">
    <source>
        <dbReference type="EMBL" id="MDY0854738.1"/>
    </source>
</evidence>
<dbReference type="CDD" id="cd04606">
    <property type="entry name" value="CBS_pair_Mg_transporter"/>
    <property type="match status" value="1"/>
</dbReference>
<dbReference type="Pfam" id="PF03448">
    <property type="entry name" value="MgtE_N"/>
    <property type="match status" value="1"/>
</dbReference>
<dbReference type="Proteomes" id="UP001274571">
    <property type="component" value="Unassembled WGS sequence"/>
</dbReference>
<keyword evidence="3 9" id="KW-0813">Transport</keyword>
<dbReference type="SUPFAM" id="SSF158791">
    <property type="entry name" value="MgtE N-terminal domain-like"/>
    <property type="match status" value="1"/>
</dbReference>
<evidence type="ECO:0000256" key="7">
    <source>
        <dbReference type="ARBA" id="ARBA00023136"/>
    </source>
</evidence>
<dbReference type="InterPro" id="IPR006667">
    <property type="entry name" value="SLC41_membr_dom"/>
</dbReference>
<feature type="transmembrane region" description="Helical" evidence="9">
    <location>
        <begin position="278"/>
        <end position="298"/>
    </location>
</feature>
<gene>
    <name evidence="11" type="primary">mgtE</name>
    <name evidence="11" type="ORF">SOH20_28310</name>
</gene>
<keyword evidence="6 9" id="KW-1133">Transmembrane helix</keyword>
<comment type="function">
    <text evidence="9">Acts as a magnesium transporter.</text>
</comment>
<evidence type="ECO:0000256" key="6">
    <source>
        <dbReference type="ARBA" id="ARBA00022989"/>
    </source>
</evidence>
<dbReference type="GO" id="GO:0005886">
    <property type="term" value="C:plasma membrane"/>
    <property type="evidence" value="ECO:0007669"/>
    <property type="project" value="UniProtKB-SubCell"/>
</dbReference>
<comment type="similarity">
    <text evidence="2 9">Belongs to the SLC41A transporter family.</text>
</comment>
<dbReference type="NCBIfam" id="TIGR00400">
    <property type="entry name" value="mgtE"/>
    <property type="match status" value="1"/>
</dbReference>
<evidence type="ECO:0000313" key="12">
    <source>
        <dbReference type="Proteomes" id="UP001274571"/>
    </source>
</evidence>
<comment type="subunit">
    <text evidence="9">Homodimer.</text>
</comment>
<dbReference type="EMBL" id="JAXCMD010000014">
    <property type="protein sequence ID" value="MDY0854738.1"/>
    <property type="molecule type" value="Genomic_DNA"/>
</dbReference>
<evidence type="ECO:0000256" key="4">
    <source>
        <dbReference type="ARBA" id="ARBA00022692"/>
    </source>
</evidence>
<evidence type="ECO:0000256" key="2">
    <source>
        <dbReference type="ARBA" id="ARBA00009749"/>
    </source>
</evidence>
<dbReference type="InterPro" id="IPR006668">
    <property type="entry name" value="Mg_transptr_MgtE_intracell_dom"/>
</dbReference>
<feature type="transmembrane region" description="Helical" evidence="9">
    <location>
        <begin position="378"/>
        <end position="401"/>
    </location>
</feature>
<feature type="domain" description="CBS" evidence="10">
    <location>
        <begin position="194"/>
        <end position="250"/>
    </location>
</feature>
<evidence type="ECO:0000256" key="1">
    <source>
        <dbReference type="ARBA" id="ARBA00004141"/>
    </source>
</evidence>
<dbReference type="InterPro" id="IPR036739">
    <property type="entry name" value="SLC41_membr_dom_sf"/>
</dbReference>
<evidence type="ECO:0000256" key="3">
    <source>
        <dbReference type="ARBA" id="ARBA00022448"/>
    </source>
</evidence>
<keyword evidence="7 9" id="KW-0472">Membrane</keyword>
<keyword evidence="9" id="KW-0479">Metal-binding</keyword>
<dbReference type="Pfam" id="PF00571">
    <property type="entry name" value="CBS"/>
    <property type="match status" value="2"/>
</dbReference>